<evidence type="ECO:0000256" key="2">
    <source>
        <dbReference type="ARBA" id="ARBA00022475"/>
    </source>
</evidence>
<accession>A0ABV6K9G2</accession>
<gene>
    <name evidence="8" type="ORF">ACFFHM_05195</name>
</gene>
<dbReference type="EMBL" id="JBHLUX010000015">
    <property type="protein sequence ID" value="MFC0469947.1"/>
    <property type="molecule type" value="Genomic_DNA"/>
</dbReference>
<evidence type="ECO:0000256" key="5">
    <source>
        <dbReference type="ARBA" id="ARBA00023136"/>
    </source>
</evidence>
<keyword evidence="9" id="KW-1185">Reference proteome</keyword>
<feature type="domain" description="Cardiolipin synthase N-terminal" evidence="7">
    <location>
        <begin position="21"/>
        <end position="63"/>
    </location>
</feature>
<evidence type="ECO:0000256" key="3">
    <source>
        <dbReference type="ARBA" id="ARBA00022692"/>
    </source>
</evidence>
<evidence type="ECO:0000313" key="9">
    <source>
        <dbReference type="Proteomes" id="UP001589838"/>
    </source>
</evidence>
<dbReference type="InterPro" id="IPR027379">
    <property type="entry name" value="CLS_N"/>
</dbReference>
<feature type="transmembrane region" description="Helical" evidence="6">
    <location>
        <begin position="41"/>
        <end position="61"/>
    </location>
</feature>
<sequence>MEILQEINWGLIAPIVVLQAILTIAALVSLFKQEETNGPKWVWLLIILFVNLLGAILYFVFGRKNE</sequence>
<dbReference type="Pfam" id="PF13396">
    <property type="entry name" value="PLDc_N"/>
    <property type="match status" value="1"/>
</dbReference>
<protein>
    <submittedName>
        <fullName evidence="8">PLD nuclease N-terminal domain-containing protein</fullName>
    </submittedName>
</protein>
<comment type="caution">
    <text evidence="8">The sequence shown here is derived from an EMBL/GenBank/DDBJ whole genome shotgun (WGS) entry which is preliminary data.</text>
</comment>
<comment type="subcellular location">
    <subcellularLocation>
        <location evidence="1">Cell membrane</location>
        <topology evidence="1">Multi-pass membrane protein</topology>
    </subcellularLocation>
</comment>
<proteinExistence type="predicted"/>
<keyword evidence="3 6" id="KW-0812">Transmembrane</keyword>
<keyword evidence="4 6" id="KW-1133">Transmembrane helix</keyword>
<reference evidence="8 9" key="1">
    <citation type="submission" date="2024-09" db="EMBL/GenBank/DDBJ databases">
        <authorList>
            <person name="Sun Q."/>
            <person name="Mori K."/>
        </authorList>
    </citation>
    <scope>NUCLEOTIDE SEQUENCE [LARGE SCALE GENOMIC DNA]</scope>
    <source>
        <strain evidence="8 9">NCAIM B.02610</strain>
    </source>
</reference>
<feature type="transmembrane region" description="Helical" evidence="6">
    <location>
        <begin position="7"/>
        <end position="29"/>
    </location>
</feature>
<evidence type="ECO:0000313" key="8">
    <source>
        <dbReference type="EMBL" id="MFC0469947.1"/>
    </source>
</evidence>
<evidence type="ECO:0000256" key="4">
    <source>
        <dbReference type="ARBA" id="ARBA00022989"/>
    </source>
</evidence>
<dbReference type="Proteomes" id="UP001589838">
    <property type="component" value="Unassembled WGS sequence"/>
</dbReference>
<keyword evidence="2" id="KW-1003">Cell membrane</keyword>
<evidence type="ECO:0000256" key="1">
    <source>
        <dbReference type="ARBA" id="ARBA00004651"/>
    </source>
</evidence>
<evidence type="ECO:0000259" key="7">
    <source>
        <dbReference type="Pfam" id="PF13396"/>
    </source>
</evidence>
<keyword evidence="5 6" id="KW-0472">Membrane</keyword>
<dbReference type="RefSeq" id="WP_335962579.1">
    <property type="nucleotide sequence ID" value="NZ_JAXBLX010000031.1"/>
</dbReference>
<organism evidence="8 9">
    <name type="scientific">Halalkalibacter kiskunsagensis</name>
    <dbReference type="NCBI Taxonomy" id="1548599"/>
    <lineage>
        <taxon>Bacteria</taxon>
        <taxon>Bacillati</taxon>
        <taxon>Bacillota</taxon>
        <taxon>Bacilli</taxon>
        <taxon>Bacillales</taxon>
        <taxon>Bacillaceae</taxon>
        <taxon>Halalkalibacter</taxon>
    </lineage>
</organism>
<evidence type="ECO:0000256" key="6">
    <source>
        <dbReference type="SAM" id="Phobius"/>
    </source>
</evidence>
<name>A0ABV6K9G2_9BACI</name>